<feature type="compositionally biased region" description="Low complexity" evidence="2">
    <location>
        <begin position="301"/>
        <end position="314"/>
    </location>
</feature>
<feature type="region of interest" description="Disordered" evidence="2">
    <location>
        <begin position="295"/>
        <end position="316"/>
    </location>
</feature>
<dbReference type="AlphaFoldDB" id="A0A151MJS9"/>
<dbReference type="PANTHER" id="PTHR22879">
    <property type="entry name" value="NUT FAMILY MEMBER 1"/>
    <property type="match status" value="1"/>
</dbReference>
<dbReference type="InterPro" id="IPR024309">
    <property type="entry name" value="NUT_N"/>
</dbReference>
<dbReference type="eggNOG" id="ENOG502RSZ6">
    <property type="taxonomic scope" value="Eukaryota"/>
</dbReference>
<gene>
    <name evidence="4" type="primary">NUTM1</name>
    <name evidence="4" type="ORF">Y1Q_0014081</name>
</gene>
<feature type="region of interest" description="Disordered" evidence="2">
    <location>
        <begin position="630"/>
        <end position="700"/>
    </location>
</feature>
<dbReference type="Pfam" id="PF12881">
    <property type="entry name" value="NUT"/>
    <property type="match status" value="1"/>
</dbReference>
<feature type="region of interest" description="Disordered" evidence="2">
    <location>
        <begin position="553"/>
        <end position="605"/>
    </location>
</feature>
<evidence type="ECO:0000313" key="5">
    <source>
        <dbReference type="Proteomes" id="UP000050525"/>
    </source>
</evidence>
<dbReference type="PANTHER" id="PTHR22879:SF14">
    <property type="entry name" value="NUT FAMILY MEMBER 2A-RELATED"/>
    <property type="match status" value="1"/>
</dbReference>
<feature type="region of interest" description="Disordered" evidence="2">
    <location>
        <begin position="249"/>
        <end position="275"/>
    </location>
</feature>
<dbReference type="InterPro" id="IPR024310">
    <property type="entry name" value="NUT"/>
</dbReference>
<reference evidence="4 5" key="1">
    <citation type="journal article" date="2012" name="Genome Biol.">
        <title>Sequencing three crocodilian genomes to illuminate the evolution of archosaurs and amniotes.</title>
        <authorList>
            <person name="St John J.A."/>
            <person name="Braun E.L."/>
            <person name="Isberg S.R."/>
            <person name="Miles L.G."/>
            <person name="Chong A.Y."/>
            <person name="Gongora J."/>
            <person name="Dalzell P."/>
            <person name="Moran C."/>
            <person name="Bed'hom B."/>
            <person name="Abzhanov A."/>
            <person name="Burgess S.C."/>
            <person name="Cooksey A.M."/>
            <person name="Castoe T.A."/>
            <person name="Crawford N.G."/>
            <person name="Densmore L.D."/>
            <person name="Drew J.C."/>
            <person name="Edwards S.V."/>
            <person name="Faircloth B.C."/>
            <person name="Fujita M.K."/>
            <person name="Greenwold M.J."/>
            <person name="Hoffmann F.G."/>
            <person name="Howard J.M."/>
            <person name="Iguchi T."/>
            <person name="Janes D.E."/>
            <person name="Khan S.Y."/>
            <person name="Kohno S."/>
            <person name="de Koning A.J."/>
            <person name="Lance S.L."/>
            <person name="McCarthy F.M."/>
            <person name="McCormack J.E."/>
            <person name="Merchant M.E."/>
            <person name="Peterson D.G."/>
            <person name="Pollock D.D."/>
            <person name="Pourmand N."/>
            <person name="Raney B.J."/>
            <person name="Roessler K.A."/>
            <person name="Sanford J.R."/>
            <person name="Sawyer R.H."/>
            <person name="Schmidt C.J."/>
            <person name="Triplett E.W."/>
            <person name="Tuberville T.D."/>
            <person name="Venegas-Anaya M."/>
            <person name="Howard J.T."/>
            <person name="Jarvis E.D."/>
            <person name="Guillette L.J.Jr."/>
            <person name="Glenn T.C."/>
            <person name="Green R.E."/>
            <person name="Ray D.A."/>
        </authorList>
    </citation>
    <scope>NUCLEOTIDE SEQUENCE [LARGE SCALE GENOMIC DNA]</scope>
    <source>
        <strain evidence="4">KSC_2009_1</strain>
    </source>
</reference>
<feature type="region of interest" description="Disordered" evidence="2">
    <location>
        <begin position="394"/>
        <end position="439"/>
    </location>
</feature>
<proteinExistence type="inferred from homology"/>
<feature type="region of interest" description="Disordered" evidence="2">
    <location>
        <begin position="88"/>
        <end position="118"/>
    </location>
</feature>
<accession>A0A151MJS9</accession>
<feature type="region of interest" description="Disordered" evidence="2">
    <location>
        <begin position="508"/>
        <end position="540"/>
    </location>
</feature>
<protein>
    <submittedName>
        <fullName evidence="4">NUT family member 1</fullName>
    </submittedName>
</protein>
<feature type="domain" description="Nuclear Testis protein N-terminal" evidence="3">
    <location>
        <begin position="96"/>
        <end position="422"/>
    </location>
</feature>
<comment type="caution">
    <text evidence="4">The sequence shown here is derived from an EMBL/GenBank/DDBJ whole genome shotgun (WGS) entry which is preliminary data.</text>
</comment>
<evidence type="ECO:0000256" key="2">
    <source>
        <dbReference type="SAM" id="MobiDB-lite"/>
    </source>
</evidence>
<dbReference type="EMBL" id="AKHW03006003">
    <property type="protein sequence ID" value="KYO24784.1"/>
    <property type="molecule type" value="Genomic_DNA"/>
</dbReference>
<feature type="compositionally biased region" description="Polar residues" evidence="2">
    <location>
        <begin position="568"/>
        <end position="590"/>
    </location>
</feature>
<keyword evidence="5" id="KW-1185">Reference proteome</keyword>
<evidence type="ECO:0000259" key="3">
    <source>
        <dbReference type="Pfam" id="PF12881"/>
    </source>
</evidence>
<evidence type="ECO:0000313" key="4">
    <source>
        <dbReference type="EMBL" id="KYO24784.1"/>
    </source>
</evidence>
<dbReference type="Proteomes" id="UP000050525">
    <property type="component" value="Unassembled WGS sequence"/>
</dbReference>
<feature type="compositionally biased region" description="Basic and acidic residues" evidence="2">
    <location>
        <begin position="89"/>
        <end position="100"/>
    </location>
</feature>
<dbReference type="STRING" id="8496.A0A151MJS9"/>
<feature type="compositionally biased region" description="Basic residues" evidence="2">
    <location>
        <begin position="680"/>
        <end position="700"/>
    </location>
</feature>
<organism evidence="4 5">
    <name type="scientific">Alligator mississippiensis</name>
    <name type="common">American alligator</name>
    <dbReference type="NCBI Taxonomy" id="8496"/>
    <lineage>
        <taxon>Eukaryota</taxon>
        <taxon>Metazoa</taxon>
        <taxon>Chordata</taxon>
        <taxon>Craniata</taxon>
        <taxon>Vertebrata</taxon>
        <taxon>Euteleostomi</taxon>
        <taxon>Archelosauria</taxon>
        <taxon>Archosauria</taxon>
        <taxon>Crocodylia</taxon>
        <taxon>Alligatoridae</taxon>
        <taxon>Alligatorinae</taxon>
        <taxon>Alligator</taxon>
    </lineage>
</organism>
<name>A0A151MJS9_ALLMI</name>
<evidence type="ECO:0000256" key="1">
    <source>
        <dbReference type="ARBA" id="ARBA00010586"/>
    </source>
</evidence>
<comment type="similarity">
    <text evidence="1">Belongs to the NUT family.</text>
</comment>
<sequence length="700" mass="76392">MSSQSQQPPPPSPILLPAFPGTALLLTSPDAPNGKLIVKLKEEGTQEAPCGQTIILTAAPADWVPPRQDGTPIRLQFGAGIRTILLTKAGEEPRVRKTGESEGAPTQPLPPSDSSSACTSKGVYENFRRWQHYKALARQHFPNTPDAEALACFFIPVLRSLTRLRPDMTLEEGVPRAVQEWEHSSNFERMIFYEMAEKFMEFEAEEELQIQKMKLLSNSQFQAPPAEPIMPLAVPASGTNQQVYIPKKAMSKGSQPRRRQRHPPSTPALGVPREIPAEAVKQYDDIMEGLHTSWEEKEEGNSGSDGDPQSQGQGELPDPALLQYIEQLCDDESFVCKVEAVIHPQFLADLLSLEKQCDPLDLAAQLEQESGLTPSQLVEKRLLALLEEELNPLGCPASQYDFTPSQSEEEDEDSSHKAPATGDQAVGKNGEQSSSLSLHPLRVTSANGQEEDEFQTAAKVYEQCMDPDHTTGMPFIGLNGQEEPVQAISETFKPGCQTEPKQKFTLETESNQAHLQDDNSHENSSISTTANQGSGSGNSGQCSSSFYRACGARMSSSNDGKEAEEASLATSNSSSKITSNANPETSTGSIKNAGKCGQEEDDDEELSNFSSLLAYKLHLSSPKGAIAIIPVPKGQAQPHGKVPFPSGETERQGNKRRRSMRLCPDGAQDGSLPPDPGIQHSHKRRKNNTIARRSKRLHSQ</sequence>